<dbReference type="eggNOG" id="ENOG502Z9WJ">
    <property type="taxonomic scope" value="Bacteria"/>
</dbReference>
<dbReference type="KEGG" id="har:HEAR1844"/>
<evidence type="ECO:0000313" key="2">
    <source>
        <dbReference type="Proteomes" id="UP000006697"/>
    </source>
</evidence>
<reference evidence="1 2" key="1">
    <citation type="journal article" date="2007" name="PLoS Genet.">
        <title>A tale of two oxidation states: bacterial colonization of arsenic-rich environments.</title>
        <authorList>
            <person name="Muller D."/>
            <person name="Medigue C."/>
            <person name="Koechler S."/>
            <person name="Barbe V."/>
            <person name="Barakat M."/>
            <person name="Talla E."/>
            <person name="Bonnefoy V."/>
            <person name="Krin E."/>
            <person name="Arsene-Ploetze F."/>
            <person name="Carapito C."/>
            <person name="Chandler M."/>
            <person name="Cournoyer B."/>
            <person name="Cruveiller S."/>
            <person name="Dossat C."/>
            <person name="Duval S."/>
            <person name="Heymann M."/>
            <person name="Leize E."/>
            <person name="Lieutaud A."/>
            <person name="Lievremont D."/>
            <person name="Makita Y."/>
            <person name="Mangenot S."/>
            <person name="Nitschke W."/>
            <person name="Ortet P."/>
            <person name="Perdrial N."/>
            <person name="Schoepp B."/>
            <person name="Siguier N."/>
            <person name="Simeonova D.D."/>
            <person name="Rouy Z."/>
            <person name="Segurens B."/>
            <person name="Turlin E."/>
            <person name="Vallenet D."/>
            <person name="Van Dorsselaer A."/>
            <person name="Weiss S."/>
            <person name="Weissenbach J."/>
            <person name="Lett M.C."/>
            <person name="Danchin A."/>
            <person name="Bertin P.N."/>
        </authorList>
    </citation>
    <scope>NUCLEOTIDE SEQUENCE [LARGE SCALE GENOMIC DNA]</scope>
    <source>
        <strain evidence="2">ULPAs1</strain>
    </source>
</reference>
<organism evidence="1 2">
    <name type="scientific">Herminiimonas arsenicoxydans</name>
    <dbReference type="NCBI Taxonomy" id="204773"/>
    <lineage>
        <taxon>Bacteria</taxon>
        <taxon>Pseudomonadati</taxon>
        <taxon>Pseudomonadota</taxon>
        <taxon>Betaproteobacteria</taxon>
        <taxon>Burkholderiales</taxon>
        <taxon>Oxalobacteraceae</taxon>
        <taxon>Herminiimonas</taxon>
    </lineage>
</organism>
<sequence>MAQLIDEVAAAWRALSGESLDVGWKSIRISTRSPSLLFMAARYFPGNLEALLVGFENATLLPSHKLPACSGFSVTCVENQNSEKPRLWLALCRQQTANSELFATLVADVITAVQGETSGKGVKQLSAFFDRLFAWQEFMRKGATPLSSEAEVGLVGELCFLETLLSEGIDSLNATLAWVGPLDAPQDFVLGTGAIEIKSTIAQVGFLAKFGSLEQLDDTVLSPLYVAGQRLALSELGLSLPEWIEKLKLKFDGDQFGIELFSQRVLAAGYLPAHLDHYRRRFMKKEMTLAKVDANFPRLVPGTVPQGIRKASYEVDLTHTEQSDLTMTDVLKNLGVS</sequence>
<dbReference type="AlphaFoldDB" id="A4G661"/>
<dbReference type="Pfam" id="PF14390">
    <property type="entry name" value="DUF4420"/>
    <property type="match status" value="1"/>
</dbReference>
<dbReference type="InterPro" id="IPR025534">
    <property type="entry name" value="DUF4420"/>
</dbReference>
<keyword evidence="2" id="KW-1185">Reference proteome</keyword>
<dbReference type="Proteomes" id="UP000006697">
    <property type="component" value="Chromosome"/>
</dbReference>
<name>A4G661_HERAR</name>
<dbReference type="STRING" id="204773.HEAR1844"/>
<protein>
    <recommendedName>
        <fullName evidence="3">PD-(D/E)XK motif protein</fullName>
    </recommendedName>
</protein>
<proteinExistence type="predicted"/>
<dbReference type="HOGENOM" id="CLU_069764_2_0_4"/>
<accession>A4G661</accession>
<gene>
    <name evidence="1" type="ordered locus">HEAR1844</name>
</gene>
<evidence type="ECO:0008006" key="3">
    <source>
        <dbReference type="Google" id="ProtNLM"/>
    </source>
</evidence>
<dbReference type="OrthoDB" id="2808696at2"/>
<evidence type="ECO:0000313" key="1">
    <source>
        <dbReference type="EMBL" id="CAL61998.1"/>
    </source>
</evidence>
<dbReference type="EMBL" id="CU207211">
    <property type="protein sequence ID" value="CAL61998.1"/>
    <property type="molecule type" value="Genomic_DNA"/>
</dbReference>